<evidence type="ECO:0000313" key="6">
    <source>
        <dbReference type="Proteomes" id="UP000261212"/>
    </source>
</evidence>
<protein>
    <submittedName>
        <fullName evidence="5">U32 family peptidase</fullName>
    </submittedName>
</protein>
<name>A0A3E3DYQ8_9FIRM</name>
<evidence type="ECO:0000313" key="5">
    <source>
        <dbReference type="EMBL" id="RGD74400.1"/>
    </source>
</evidence>
<evidence type="ECO:0000256" key="1">
    <source>
        <dbReference type="ARBA" id="ARBA00022670"/>
    </source>
</evidence>
<dbReference type="Pfam" id="PF16325">
    <property type="entry name" value="Peptidase_U32_C"/>
    <property type="match status" value="1"/>
</dbReference>
<keyword evidence="2" id="KW-0378">Hydrolase</keyword>
<evidence type="ECO:0000256" key="2">
    <source>
        <dbReference type="ARBA" id="ARBA00022801"/>
    </source>
</evidence>
<dbReference type="Proteomes" id="UP000261212">
    <property type="component" value="Unassembled WGS sequence"/>
</dbReference>
<dbReference type="PROSITE" id="PS01276">
    <property type="entry name" value="PEPTIDASE_U32"/>
    <property type="match status" value="1"/>
</dbReference>
<dbReference type="GO" id="GO:0008233">
    <property type="term" value="F:peptidase activity"/>
    <property type="evidence" value="ECO:0007669"/>
    <property type="project" value="UniProtKB-KW"/>
</dbReference>
<comment type="caution">
    <text evidence="5">The sequence shown here is derived from an EMBL/GenBank/DDBJ whole genome shotgun (WGS) entry which is preliminary data.</text>
</comment>
<dbReference type="InterPro" id="IPR051454">
    <property type="entry name" value="RNA/ubiquinone_mod_enzymes"/>
</dbReference>
<proteinExistence type="inferred from homology"/>
<evidence type="ECO:0000256" key="3">
    <source>
        <dbReference type="ARBA" id="ARBA00038374"/>
    </source>
</evidence>
<dbReference type="Pfam" id="PF01136">
    <property type="entry name" value="Peptidase_U32"/>
    <property type="match status" value="1"/>
</dbReference>
<dbReference type="AlphaFoldDB" id="A0A3E3DYQ8"/>
<sequence length="406" mass="46446">MSELLAPAGDLEKLKYAFTYGADACYLGGKKFSMRANAGNFTIDEIREGADFAHSKNGKVYVTINISGRNNDFNELAKYVKDLDNAGVDGIIAADPGIIMTVRDTLPDMKISLSTQSSTTNYKSVEFWKRNGVNRIVLARELSFEDIKGICENKPEGMEIETFVHGAMCISYSGRCLLSNYLTGRDANRGDCAQPCRWKYSLMESTREGEYFPIEEHKEGSFIFNSKDLCLINHIHELMEAGVDSFKIEGRMKSIFYVSTVVNAYRNAIDAYERDKENYKIDESLFEELTKVSHRQYTEGFFFGNADSSTQNYGTSSYTRNYDFVAQVIGYNKEKGMYEIEQRNKFFVSDELELVRPREKSITFKIKKMFNEKGEEVESTPHPKERLFIQTDGTELSEFELIRKRV</sequence>
<evidence type="ECO:0000259" key="4">
    <source>
        <dbReference type="Pfam" id="PF16325"/>
    </source>
</evidence>
<organism evidence="5 6">
    <name type="scientific">Anaerofustis stercorihominis</name>
    <dbReference type="NCBI Taxonomy" id="214853"/>
    <lineage>
        <taxon>Bacteria</taxon>
        <taxon>Bacillati</taxon>
        <taxon>Bacillota</taxon>
        <taxon>Clostridia</taxon>
        <taxon>Eubacteriales</taxon>
        <taxon>Eubacteriaceae</taxon>
        <taxon>Anaerofustis</taxon>
    </lineage>
</organism>
<dbReference type="PANTHER" id="PTHR30217">
    <property type="entry name" value="PEPTIDASE U32 FAMILY"/>
    <property type="match status" value="1"/>
</dbReference>
<dbReference type="InterPro" id="IPR001539">
    <property type="entry name" value="Peptidase_U32"/>
</dbReference>
<dbReference type="PANTHER" id="PTHR30217:SF6">
    <property type="entry name" value="TRNA HYDROXYLATION PROTEIN P"/>
    <property type="match status" value="1"/>
</dbReference>
<dbReference type="InterPro" id="IPR032525">
    <property type="entry name" value="Peptidase_U32_C"/>
</dbReference>
<dbReference type="RefSeq" id="WP_117532121.1">
    <property type="nucleotide sequence ID" value="NZ_QUSM01000003.1"/>
</dbReference>
<dbReference type="EMBL" id="QUSM01000003">
    <property type="protein sequence ID" value="RGD74400.1"/>
    <property type="molecule type" value="Genomic_DNA"/>
</dbReference>
<reference evidence="5 6" key="1">
    <citation type="submission" date="2018-08" db="EMBL/GenBank/DDBJ databases">
        <title>A genome reference for cultivated species of the human gut microbiota.</title>
        <authorList>
            <person name="Zou Y."/>
            <person name="Xue W."/>
            <person name="Luo G."/>
        </authorList>
    </citation>
    <scope>NUCLEOTIDE SEQUENCE [LARGE SCALE GENOMIC DNA]</scope>
    <source>
        <strain evidence="5 6">AM25-6</strain>
    </source>
</reference>
<comment type="similarity">
    <text evidence="3">Belongs to the peptidase U32 family.</text>
</comment>
<gene>
    <name evidence="5" type="ORF">DW687_06440</name>
</gene>
<keyword evidence="1" id="KW-0645">Protease</keyword>
<dbReference type="GO" id="GO:0006508">
    <property type="term" value="P:proteolysis"/>
    <property type="evidence" value="ECO:0007669"/>
    <property type="project" value="UniProtKB-KW"/>
</dbReference>
<accession>A0A3E3DYQ8</accession>
<feature type="domain" description="Peptidase family U32 C-terminal" evidence="4">
    <location>
        <begin position="320"/>
        <end position="403"/>
    </location>
</feature>
<dbReference type="Gene3D" id="2.40.30.10">
    <property type="entry name" value="Translation factors"/>
    <property type="match status" value="1"/>
</dbReference>